<protein>
    <recommendedName>
        <fullName evidence="4">Pathogenicity protein</fullName>
    </recommendedName>
</protein>
<accession>A0A9P7KZV5</accession>
<evidence type="ECO:0000256" key="1">
    <source>
        <dbReference type="SAM" id="SignalP"/>
    </source>
</evidence>
<dbReference type="AlphaFoldDB" id="A0A9P7KZV5"/>
<gene>
    <name evidence="2" type="ORF">KAF25_008670</name>
</gene>
<organism evidence="2 3">
    <name type="scientific">Fusarium avenaceum</name>
    <dbReference type="NCBI Taxonomy" id="40199"/>
    <lineage>
        <taxon>Eukaryota</taxon>
        <taxon>Fungi</taxon>
        <taxon>Dikarya</taxon>
        <taxon>Ascomycota</taxon>
        <taxon>Pezizomycotina</taxon>
        <taxon>Sordariomycetes</taxon>
        <taxon>Hypocreomycetidae</taxon>
        <taxon>Hypocreales</taxon>
        <taxon>Nectriaceae</taxon>
        <taxon>Fusarium</taxon>
        <taxon>Fusarium tricinctum species complex</taxon>
    </lineage>
</organism>
<keyword evidence="3" id="KW-1185">Reference proteome</keyword>
<name>A0A9P7KZV5_9HYPO</name>
<proteinExistence type="predicted"/>
<dbReference type="Proteomes" id="UP000782241">
    <property type="component" value="Unassembled WGS sequence"/>
</dbReference>
<evidence type="ECO:0000313" key="3">
    <source>
        <dbReference type="Proteomes" id="UP000782241"/>
    </source>
</evidence>
<comment type="caution">
    <text evidence="2">The sequence shown here is derived from an EMBL/GenBank/DDBJ whole genome shotgun (WGS) entry which is preliminary data.</text>
</comment>
<evidence type="ECO:0008006" key="4">
    <source>
        <dbReference type="Google" id="ProtNLM"/>
    </source>
</evidence>
<sequence>MKFSIVSTFLLAQGIAAMPWSTVKTTQSNGEEITLRIKVSGASSPRFSHLAKPNGSVNPKHYPICFAICLSNEPECPPTWHSVKQGEDDDAPCWTCCKDGSDGNGV</sequence>
<keyword evidence="1" id="KW-0732">Signal</keyword>
<reference evidence="2" key="1">
    <citation type="submission" date="2021-04" db="EMBL/GenBank/DDBJ databases">
        <title>Draft genome of Fusarium avenaceum strain F156N33, isolated from an atmospheric sample in Virginia.</title>
        <authorList>
            <person name="Yang S."/>
            <person name="Vinatzer B.A."/>
            <person name="Coleman J."/>
        </authorList>
    </citation>
    <scope>NUCLEOTIDE SEQUENCE</scope>
    <source>
        <strain evidence="2">F156N33</strain>
    </source>
</reference>
<feature type="signal peptide" evidence="1">
    <location>
        <begin position="1"/>
        <end position="17"/>
    </location>
</feature>
<feature type="chain" id="PRO_5040254324" description="Pathogenicity protein" evidence="1">
    <location>
        <begin position="18"/>
        <end position="106"/>
    </location>
</feature>
<dbReference type="EMBL" id="JAGPUO010000002">
    <property type="protein sequence ID" value="KAG5664936.1"/>
    <property type="molecule type" value="Genomic_DNA"/>
</dbReference>
<evidence type="ECO:0000313" key="2">
    <source>
        <dbReference type="EMBL" id="KAG5664936.1"/>
    </source>
</evidence>